<evidence type="ECO:0000256" key="1">
    <source>
        <dbReference type="SAM" id="SignalP"/>
    </source>
</evidence>
<accession>A0A939PGD1</accession>
<sequence>MTRKTGLMMATTLIGGALVAGATAPAASADTTAVAAKRGTFGPYGYGGVKLGWSAKRAQASHKIVRKFRGGACSGWDLKAHRTGRDSVGLYISKKHGVALISAPKGVSTPRGIHIGSTLKQVKRAYPGVRLGDYYYVTVPGNRKATYNFLVRHGKVYELNIALKNQDCTN</sequence>
<feature type="signal peptide" evidence="1">
    <location>
        <begin position="1"/>
        <end position="22"/>
    </location>
</feature>
<proteinExistence type="predicted"/>
<dbReference type="RefSeq" id="WP_208260048.1">
    <property type="nucleotide sequence ID" value="NZ_JAGEOJ010000015.1"/>
</dbReference>
<organism evidence="2 3">
    <name type="scientific">Actinomadura barringtoniae</name>
    <dbReference type="NCBI Taxonomy" id="1427535"/>
    <lineage>
        <taxon>Bacteria</taxon>
        <taxon>Bacillati</taxon>
        <taxon>Actinomycetota</taxon>
        <taxon>Actinomycetes</taxon>
        <taxon>Streptosporangiales</taxon>
        <taxon>Thermomonosporaceae</taxon>
        <taxon>Actinomadura</taxon>
    </lineage>
</organism>
<protein>
    <submittedName>
        <fullName evidence="2">Uncharacterized protein</fullName>
    </submittedName>
</protein>
<name>A0A939PGD1_9ACTN</name>
<comment type="caution">
    <text evidence="2">The sequence shown here is derived from an EMBL/GenBank/DDBJ whole genome shotgun (WGS) entry which is preliminary data.</text>
</comment>
<dbReference type="AlphaFoldDB" id="A0A939PGD1"/>
<feature type="chain" id="PRO_5039489462" evidence="1">
    <location>
        <begin position="23"/>
        <end position="170"/>
    </location>
</feature>
<dbReference type="Proteomes" id="UP000669179">
    <property type="component" value="Unassembled WGS sequence"/>
</dbReference>
<evidence type="ECO:0000313" key="3">
    <source>
        <dbReference type="Proteomes" id="UP000669179"/>
    </source>
</evidence>
<reference evidence="2" key="1">
    <citation type="submission" date="2021-03" db="EMBL/GenBank/DDBJ databases">
        <authorList>
            <person name="Kanchanasin P."/>
            <person name="Saeng-In P."/>
            <person name="Phongsopitanun W."/>
            <person name="Yuki M."/>
            <person name="Kudo T."/>
            <person name="Ohkuma M."/>
            <person name="Tanasupawat S."/>
        </authorList>
    </citation>
    <scope>NUCLEOTIDE SEQUENCE</scope>
    <source>
        <strain evidence="2">GKU 128</strain>
    </source>
</reference>
<dbReference type="EMBL" id="JAGEOJ010000015">
    <property type="protein sequence ID" value="MBO2452160.1"/>
    <property type="molecule type" value="Genomic_DNA"/>
</dbReference>
<keyword evidence="1" id="KW-0732">Signal</keyword>
<keyword evidence="3" id="KW-1185">Reference proteome</keyword>
<gene>
    <name evidence="2" type="ORF">J4573_34080</name>
</gene>
<evidence type="ECO:0000313" key="2">
    <source>
        <dbReference type="EMBL" id="MBO2452160.1"/>
    </source>
</evidence>